<accession>A0AC61R4A4</accession>
<protein>
    <submittedName>
        <fullName evidence="1">Dihydroorotate dehydrogenase electron transfer subunit</fullName>
    </submittedName>
</protein>
<comment type="caution">
    <text evidence="1">The sequence shown here is derived from an EMBL/GenBank/DDBJ whole genome shotgun (WGS) entry which is preliminary data.</text>
</comment>
<evidence type="ECO:0000313" key="2">
    <source>
        <dbReference type="Proteomes" id="UP000308836"/>
    </source>
</evidence>
<keyword evidence="2" id="KW-1185">Reference proteome</keyword>
<sequence>MKQENAKILDNTKIANDVYKMTLETTLGQHSRPGQFVEIEVPGYFLRRPISISEITDNGLVIVYKVVGDGTKAMANMEAGEALDLFGPCGNGFPKAEGDSLLLIGGGVGVPPLLEVAKQNKDKALTVVLGFNTKDDVFYEAAFQQLGANVYVATMDGSYGVRGTVVDAIEQKHIENPFMMACGPLPMLKALDARYEHGYLSLEARMACGIGACMGCVVEMRDGSMKRVCKDGPVFEVRRVKL</sequence>
<name>A0AC61R4A4_9FIRM</name>
<evidence type="ECO:0000313" key="1">
    <source>
        <dbReference type="EMBL" id="TGY64806.1"/>
    </source>
</evidence>
<organism evidence="1 2">
    <name type="scientific">Dubosiella muris</name>
    <dbReference type="NCBI Taxonomy" id="3038133"/>
    <lineage>
        <taxon>Bacteria</taxon>
        <taxon>Bacillati</taxon>
        <taxon>Bacillota</taxon>
        <taxon>Erysipelotrichia</taxon>
        <taxon>Erysipelotrichales</taxon>
        <taxon>Erysipelotrichaceae</taxon>
        <taxon>Dubosiella</taxon>
    </lineage>
</organism>
<dbReference type="EMBL" id="SRYG01000034">
    <property type="protein sequence ID" value="TGY64806.1"/>
    <property type="molecule type" value="Genomic_DNA"/>
</dbReference>
<proteinExistence type="predicted"/>
<dbReference type="Proteomes" id="UP000308836">
    <property type="component" value="Unassembled WGS sequence"/>
</dbReference>
<reference evidence="1" key="1">
    <citation type="submission" date="2019-04" db="EMBL/GenBank/DDBJ databases">
        <title>Microbes associate with the intestines of laboratory mice.</title>
        <authorList>
            <person name="Navarre W."/>
            <person name="Wong E."/>
            <person name="Huang K."/>
            <person name="Tropini C."/>
            <person name="Ng K."/>
            <person name="Yu B."/>
        </authorList>
    </citation>
    <scope>NUCLEOTIDE SEQUENCE</scope>
    <source>
        <strain evidence="1">NM09_H32</strain>
    </source>
</reference>
<gene>
    <name evidence="1" type="ORF">E5336_11670</name>
</gene>